<reference evidence="2" key="1">
    <citation type="submission" date="2020-03" db="EMBL/GenBank/DDBJ databases">
        <title>A mixture of massive structural variations and highly conserved coding sequences in Ustilaginoidea virens genome.</title>
        <authorList>
            <person name="Zhang K."/>
            <person name="Zhao Z."/>
            <person name="Zhang Z."/>
            <person name="Li Y."/>
            <person name="Hsiang T."/>
            <person name="Sun W."/>
        </authorList>
    </citation>
    <scope>NUCLEOTIDE SEQUENCE</scope>
    <source>
        <strain evidence="2">UV-8b</strain>
    </source>
</reference>
<keyword evidence="3" id="KW-1185">Reference proteome</keyword>
<protein>
    <submittedName>
        <fullName evidence="2">Uncharacterized protein</fullName>
    </submittedName>
</protein>
<name>A0A8E5MF55_USTVR</name>
<feature type="region of interest" description="Disordered" evidence="1">
    <location>
        <begin position="22"/>
        <end position="76"/>
    </location>
</feature>
<dbReference type="GeneID" id="66062125"/>
<evidence type="ECO:0000256" key="1">
    <source>
        <dbReference type="SAM" id="MobiDB-lite"/>
    </source>
</evidence>
<dbReference type="RefSeq" id="XP_042994779.1">
    <property type="nucleotide sequence ID" value="XM_043138845.1"/>
</dbReference>
<dbReference type="KEGG" id="uvi:66062125"/>
<accession>A0A8E5MF55</accession>
<feature type="compositionally biased region" description="Pro residues" evidence="1">
    <location>
        <begin position="33"/>
        <end position="53"/>
    </location>
</feature>
<organism evidence="2 3">
    <name type="scientific">Ustilaginoidea virens</name>
    <name type="common">Rice false smut fungus</name>
    <name type="synonym">Villosiclava virens</name>
    <dbReference type="NCBI Taxonomy" id="1159556"/>
    <lineage>
        <taxon>Eukaryota</taxon>
        <taxon>Fungi</taxon>
        <taxon>Dikarya</taxon>
        <taxon>Ascomycota</taxon>
        <taxon>Pezizomycotina</taxon>
        <taxon>Sordariomycetes</taxon>
        <taxon>Hypocreomycetidae</taxon>
        <taxon>Hypocreales</taxon>
        <taxon>Clavicipitaceae</taxon>
        <taxon>Ustilaginoidea</taxon>
    </lineage>
</organism>
<dbReference type="Proteomes" id="UP000027002">
    <property type="component" value="Chromosome 1"/>
</dbReference>
<feature type="region of interest" description="Disordered" evidence="1">
    <location>
        <begin position="90"/>
        <end position="137"/>
    </location>
</feature>
<dbReference type="AlphaFoldDB" id="A0A8E5MF55"/>
<evidence type="ECO:0000313" key="2">
    <source>
        <dbReference type="EMBL" id="QUC17106.1"/>
    </source>
</evidence>
<feature type="compositionally biased region" description="Low complexity" evidence="1">
    <location>
        <begin position="98"/>
        <end position="111"/>
    </location>
</feature>
<gene>
    <name evidence="2" type="ORF">UV8b_01347</name>
</gene>
<sequence length="137" mass="14160">MASQPSLVPAARMALLNQLSLHASQRASQVRPPAQPAQPATPAPPSPAAPPAPPDDELLRTSGLNDGLGYAPDPSAREAALRDAKLRGKLLGKRKSKAAQGKAQGAAALAESESDDDEGRSSLGRRKKAKKDGGEQK</sequence>
<proteinExistence type="predicted"/>
<dbReference type="EMBL" id="CP072753">
    <property type="protein sequence ID" value="QUC17106.1"/>
    <property type="molecule type" value="Genomic_DNA"/>
</dbReference>
<evidence type="ECO:0000313" key="3">
    <source>
        <dbReference type="Proteomes" id="UP000027002"/>
    </source>
</evidence>